<evidence type="ECO:0000313" key="8">
    <source>
        <dbReference type="Proteomes" id="UP000245959"/>
    </source>
</evidence>
<dbReference type="SUPFAM" id="SSF51215">
    <property type="entry name" value="Regulatory protein AraC"/>
    <property type="match status" value="1"/>
</dbReference>
<dbReference type="Pfam" id="PF12833">
    <property type="entry name" value="HTH_18"/>
    <property type="match status" value="1"/>
</dbReference>
<evidence type="ECO:0000313" key="7">
    <source>
        <dbReference type="EMBL" id="PVY44366.1"/>
    </source>
</evidence>
<dbReference type="PROSITE" id="PS00041">
    <property type="entry name" value="HTH_ARAC_FAMILY_1"/>
    <property type="match status" value="1"/>
</dbReference>
<dbReference type="PROSITE" id="PS01124">
    <property type="entry name" value="HTH_ARAC_FAMILY_2"/>
    <property type="match status" value="1"/>
</dbReference>
<dbReference type="SMART" id="SM00342">
    <property type="entry name" value="HTH_ARAC"/>
    <property type="match status" value="1"/>
</dbReference>
<dbReference type="InterPro" id="IPR037923">
    <property type="entry name" value="HTH-like"/>
</dbReference>
<dbReference type="SUPFAM" id="SSF46689">
    <property type="entry name" value="Homeodomain-like"/>
    <property type="match status" value="2"/>
</dbReference>
<organism evidence="7 8">
    <name type="scientific">Victivallis vadensis</name>
    <dbReference type="NCBI Taxonomy" id="172901"/>
    <lineage>
        <taxon>Bacteria</taxon>
        <taxon>Pseudomonadati</taxon>
        <taxon>Lentisphaerota</taxon>
        <taxon>Lentisphaeria</taxon>
        <taxon>Victivallales</taxon>
        <taxon>Victivallaceae</taxon>
        <taxon>Victivallis</taxon>
    </lineage>
</organism>
<evidence type="ECO:0000259" key="6">
    <source>
        <dbReference type="PROSITE" id="PS01124"/>
    </source>
</evidence>
<keyword evidence="1" id="KW-0963">Cytoplasm</keyword>
<proteinExistence type="predicted"/>
<dbReference type="Proteomes" id="UP000245959">
    <property type="component" value="Unassembled WGS sequence"/>
</dbReference>
<keyword evidence="5" id="KW-0804">Transcription</keyword>
<protein>
    <submittedName>
        <fullName evidence="7">AraC-like DNA-binding protein</fullName>
    </submittedName>
</protein>
<evidence type="ECO:0000256" key="4">
    <source>
        <dbReference type="ARBA" id="ARBA00023159"/>
    </source>
</evidence>
<accession>A0A2U1B6P9</accession>
<keyword evidence="3 7" id="KW-0238">DNA-binding</keyword>
<feature type="domain" description="HTH araC/xylS-type" evidence="6">
    <location>
        <begin position="182"/>
        <end position="284"/>
    </location>
</feature>
<dbReference type="GO" id="GO:0043565">
    <property type="term" value="F:sequence-specific DNA binding"/>
    <property type="evidence" value="ECO:0007669"/>
    <property type="project" value="InterPro"/>
</dbReference>
<keyword evidence="4" id="KW-0010">Activator</keyword>
<dbReference type="InterPro" id="IPR018062">
    <property type="entry name" value="HTH_AraC-typ_CS"/>
</dbReference>
<dbReference type="GO" id="GO:0003700">
    <property type="term" value="F:DNA-binding transcription factor activity"/>
    <property type="evidence" value="ECO:0007669"/>
    <property type="project" value="InterPro"/>
</dbReference>
<dbReference type="InterPro" id="IPR050204">
    <property type="entry name" value="AraC_XylS_family_regulators"/>
</dbReference>
<dbReference type="InterPro" id="IPR018060">
    <property type="entry name" value="HTH_AraC"/>
</dbReference>
<dbReference type="InterPro" id="IPR009057">
    <property type="entry name" value="Homeodomain-like_sf"/>
</dbReference>
<reference evidence="7 8" key="1">
    <citation type="submission" date="2018-04" db="EMBL/GenBank/DDBJ databases">
        <title>Genomic Encyclopedia of Type Strains, Phase IV (KMG-IV): sequencing the most valuable type-strain genomes for metagenomic binning, comparative biology and taxonomic classification.</title>
        <authorList>
            <person name="Goeker M."/>
        </authorList>
    </citation>
    <scope>NUCLEOTIDE SEQUENCE [LARGE SCALE GENOMIC DNA]</scope>
    <source>
        <strain evidence="7 8">DSM 14823</strain>
    </source>
</reference>
<evidence type="ECO:0000256" key="5">
    <source>
        <dbReference type="ARBA" id="ARBA00023163"/>
    </source>
</evidence>
<dbReference type="OrthoDB" id="110167at2"/>
<dbReference type="AlphaFoldDB" id="A0A2U1B6P9"/>
<evidence type="ECO:0000256" key="3">
    <source>
        <dbReference type="ARBA" id="ARBA00023125"/>
    </source>
</evidence>
<keyword evidence="8" id="KW-1185">Reference proteome</keyword>
<comment type="caution">
    <text evidence="7">The sequence shown here is derived from an EMBL/GenBank/DDBJ whole genome shotgun (WGS) entry which is preliminary data.</text>
</comment>
<dbReference type="PANTHER" id="PTHR46796">
    <property type="entry name" value="HTH-TYPE TRANSCRIPTIONAL ACTIVATOR RHAS-RELATED"/>
    <property type="match status" value="1"/>
</dbReference>
<evidence type="ECO:0000256" key="1">
    <source>
        <dbReference type="ARBA" id="ARBA00022490"/>
    </source>
</evidence>
<gene>
    <name evidence="7" type="ORF">C8D82_107121</name>
</gene>
<sequence length="288" mass="32147">MDKPIIAYDRFDGGRRQVHRIVGTVPPELAAFGLAIIHGSRLLRGGVLEQPPGFRRSFDFYCLSHLVEGEGIYHNADTGQSREFHAGELVMAMPGTAQLYGGNASYYLEDSICFCGRTADALREAGIIADGVFSCGPVRRVGRIIETALEPTLFAQLKAATMLQQLLLELHAENLELSIGGSSAFAALLVELRRTPERWWTVGEMAKECGLSESHFRRAFHAYTGMPPKLYLDRMKLQLAAEMLISTGLTLAQVAARFGYVDPFHFSRRFKALNGMSPDSYRRHYRMR</sequence>
<dbReference type="EMBL" id="QEKH01000007">
    <property type="protein sequence ID" value="PVY44366.1"/>
    <property type="molecule type" value="Genomic_DNA"/>
</dbReference>
<dbReference type="RefSeq" id="WP_147835991.1">
    <property type="nucleotide sequence ID" value="NZ_CABMMC010000211.1"/>
</dbReference>
<evidence type="ECO:0000256" key="2">
    <source>
        <dbReference type="ARBA" id="ARBA00023015"/>
    </source>
</evidence>
<dbReference type="PANTHER" id="PTHR46796:SF13">
    <property type="entry name" value="HTH-TYPE TRANSCRIPTIONAL ACTIVATOR RHAS"/>
    <property type="match status" value="1"/>
</dbReference>
<name>A0A2U1B6P9_9BACT</name>
<keyword evidence="2" id="KW-0805">Transcription regulation</keyword>
<dbReference type="Gene3D" id="1.10.10.60">
    <property type="entry name" value="Homeodomain-like"/>
    <property type="match status" value="2"/>
</dbReference>
<dbReference type="GeneID" id="78294674"/>